<evidence type="ECO:0000313" key="3">
    <source>
        <dbReference type="Proteomes" id="UP000199758"/>
    </source>
</evidence>
<reference evidence="2 3" key="1">
    <citation type="submission" date="2016-11" db="EMBL/GenBank/DDBJ databases">
        <authorList>
            <person name="Jaros S."/>
            <person name="Januszkiewicz K."/>
            <person name="Wedrychowicz H."/>
        </authorList>
    </citation>
    <scope>NUCLEOTIDE SEQUENCE [LARGE SCALE GENOMIC DNA]</scope>
    <source>
        <strain evidence="2 3">CGMCC 1.7049</strain>
    </source>
</reference>
<dbReference type="Proteomes" id="UP000199758">
    <property type="component" value="Unassembled WGS sequence"/>
</dbReference>
<evidence type="ECO:0000313" key="2">
    <source>
        <dbReference type="EMBL" id="SHH17339.1"/>
    </source>
</evidence>
<dbReference type="AlphaFoldDB" id="A0A1M5QUF2"/>
<dbReference type="InterPro" id="IPR021957">
    <property type="entry name" value="DUF3574"/>
</dbReference>
<organism evidence="2 3">
    <name type="scientific">Hydrocarboniphaga daqingensis</name>
    <dbReference type="NCBI Taxonomy" id="490188"/>
    <lineage>
        <taxon>Bacteria</taxon>
        <taxon>Pseudomonadati</taxon>
        <taxon>Pseudomonadota</taxon>
        <taxon>Gammaproteobacteria</taxon>
        <taxon>Nevskiales</taxon>
        <taxon>Nevskiaceae</taxon>
        <taxon>Hydrocarboniphaga</taxon>
    </lineage>
</organism>
<sequence length="157" mass="17492">MKPAPSWLRPLSTSLLLLSAAACTVPQQASLSTASSQLQGDAAHPDRTHNWVRTELYFGTGLADEPGQGISEAQWRAFLDREVSPRFPDGLSVFELYGQWRGKGEQQIERLRSKQIVLLYPDLPQQRADIDAIRAAWKQMTGDQSVLRVTQPADVSF</sequence>
<proteinExistence type="predicted"/>
<accession>A0A1M5QUF2</accession>
<evidence type="ECO:0000256" key="1">
    <source>
        <dbReference type="SAM" id="SignalP"/>
    </source>
</evidence>
<dbReference type="RefSeq" id="WP_072898357.1">
    <property type="nucleotide sequence ID" value="NZ_FQWZ01000006.1"/>
</dbReference>
<keyword evidence="1" id="KW-0732">Signal</keyword>
<keyword evidence="3" id="KW-1185">Reference proteome</keyword>
<name>A0A1M5QUF2_9GAMM</name>
<feature type="chain" id="PRO_5012229134" description="DUF3574 domain-containing protein" evidence="1">
    <location>
        <begin position="30"/>
        <end position="157"/>
    </location>
</feature>
<dbReference type="EMBL" id="FQWZ01000006">
    <property type="protein sequence ID" value="SHH17339.1"/>
    <property type="molecule type" value="Genomic_DNA"/>
</dbReference>
<dbReference type="STRING" id="490188.SAMN04488068_2816"/>
<dbReference type="PROSITE" id="PS51257">
    <property type="entry name" value="PROKAR_LIPOPROTEIN"/>
    <property type="match status" value="1"/>
</dbReference>
<feature type="signal peptide" evidence="1">
    <location>
        <begin position="1"/>
        <end position="29"/>
    </location>
</feature>
<dbReference type="Pfam" id="PF12098">
    <property type="entry name" value="DUF3574"/>
    <property type="match status" value="1"/>
</dbReference>
<gene>
    <name evidence="2" type="ORF">SAMN04488068_2816</name>
</gene>
<protein>
    <recommendedName>
        <fullName evidence="4">DUF3574 domain-containing protein</fullName>
    </recommendedName>
</protein>
<evidence type="ECO:0008006" key="4">
    <source>
        <dbReference type="Google" id="ProtNLM"/>
    </source>
</evidence>
<dbReference type="OrthoDB" id="794286at2"/>